<gene>
    <name evidence="8" type="ORF">EV193_101419</name>
</gene>
<protein>
    <submittedName>
        <fullName evidence="8">Cytochrome c biogenesis protein</fullName>
    </submittedName>
</protein>
<evidence type="ECO:0000259" key="7">
    <source>
        <dbReference type="Pfam" id="PF05140"/>
    </source>
</evidence>
<evidence type="ECO:0000256" key="1">
    <source>
        <dbReference type="ARBA" id="ARBA00004141"/>
    </source>
</evidence>
<keyword evidence="3" id="KW-0201">Cytochrome c-type biogenesis</keyword>
<organism evidence="8 9">
    <name type="scientific">Herbihabitans rhizosphaerae</name>
    <dbReference type="NCBI Taxonomy" id="1872711"/>
    <lineage>
        <taxon>Bacteria</taxon>
        <taxon>Bacillati</taxon>
        <taxon>Actinomycetota</taxon>
        <taxon>Actinomycetes</taxon>
        <taxon>Pseudonocardiales</taxon>
        <taxon>Pseudonocardiaceae</taxon>
        <taxon>Herbihabitans</taxon>
    </lineage>
</organism>
<evidence type="ECO:0000256" key="3">
    <source>
        <dbReference type="ARBA" id="ARBA00022748"/>
    </source>
</evidence>
<dbReference type="GO" id="GO:0017004">
    <property type="term" value="P:cytochrome complex assembly"/>
    <property type="evidence" value="ECO:0007669"/>
    <property type="project" value="UniProtKB-KW"/>
</dbReference>
<dbReference type="InterPro" id="IPR023494">
    <property type="entry name" value="Cyt_c_bgen_Ccs1/CcsB/ResB"/>
</dbReference>
<feature type="domain" description="ResB-like" evidence="7">
    <location>
        <begin position="37"/>
        <end position="523"/>
    </location>
</feature>
<keyword evidence="2 6" id="KW-0812">Transmembrane</keyword>
<dbReference type="PANTHER" id="PTHR31566:SF0">
    <property type="entry name" value="CYTOCHROME C BIOGENESIS PROTEIN CCS1, CHLOROPLASTIC"/>
    <property type="match status" value="1"/>
</dbReference>
<dbReference type="RefSeq" id="WP_130342216.1">
    <property type="nucleotide sequence ID" value="NZ_SGWQ01000001.1"/>
</dbReference>
<accession>A0A4V2EUH0</accession>
<dbReference type="Pfam" id="PF05140">
    <property type="entry name" value="ResB"/>
    <property type="match status" value="1"/>
</dbReference>
<feature type="transmembrane region" description="Helical" evidence="6">
    <location>
        <begin position="188"/>
        <end position="207"/>
    </location>
</feature>
<keyword evidence="4 6" id="KW-1133">Transmembrane helix</keyword>
<proteinExistence type="predicted"/>
<dbReference type="GO" id="GO:0016020">
    <property type="term" value="C:membrane"/>
    <property type="evidence" value="ECO:0007669"/>
    <property type="project" value="UniProtKB-SubCell"/>
</dbReference>
<dbReference type="OrthoDB" id="3949537at2"/>
<feature type="transmembrane region" description="Helical" evidence="6">
    <location>
        <begin position="465"/>
        <end position="483"/>
    </location>
</feature>
<comment type="caution">
    <text evidence="8">The sequence shown here is derived from an EMBL/GenBank/DDBJ whole genome shotgun (WGS) entry which is preliminary data.</text>
</comment>
<feature type="transmembrane region" description="Helical" evidence="6">
    <location>
        <begin position="88"/>
        <end position="110"/>
    </location>
</feature>
<keyword evidence="9" id="KW-1185">Reference proteome</keyword>
<comment type="subcellular location">
    <subcellularLocation>
        <location evidence="1">Membrane</location>
        <topology evidence="1">Multi-pass membrane protein</topology>
    </subcellularLocation>
</comment>
<sequence length="538" mass="59595">MTVDAPEAPASAPLPRRSRPRRVLDFLRNTWRGLTSMRTALVLLFLLALAALPGALLPQWSLNAQRVTDYIVAHGWWGRLLNQLQFFEVYGSVWFAAIYLLLFVSLVGCLTPRTFEYAKALRAKPVLTPRNLGRLPLNRESTVDTPVDEVIASARTRLRGWRTVEREEDDGSRTISAEKGYLREAGNLAFHFAMLGLIVALAVGKLFNYEGQVIVLANGSQFCNSGVVGYDSFEPGLTVDGTDLTPFCLQVNGFQVTYLPSGQPEHFRVDMRYQSEGDLTAGTWRDYPLESNSPLRTAGDRVYLMGNGYAPRFTVRYPDGTERVGLIQWRPVDPSTFLSEGAVKFDPPGVTDPVQRRTKQLAVTGLFAPTAGFDGKVLTSRFPDLLDPAVAVDVLRGDLGNDSGRGQSIFSVDQSMVDSGRLKKIARENLRLGQHLTLDDGTRITFDGVERFVSLKVAHDPAQDWVLVFAVALVLGLGVSLTIKRRRFWVRATRITRDQGPDRTLIQVGGLARTDQAGYGEEFGRLADDVLRTSGRDT</sequence>
<name>A0A4V2EUH0_9PSEU</name>
<evidence type="ECO:0000256" key="6">
    <source>
        <dbReference type="SAM" id="Phobius"/>
    </source>
</evidence>
<dbReference type="Proteomes" id="UP000294257">
    <property type="component" value="Unassembled WGS sequence"/>
</dbReference>
<reference evidence="8 9" key="1">
    <citation type="submission" date="2019-02" db="EMBL/GenBank/DDBJ databases">
        <title>Genomic Encyclopedia of Type Strains, Phase IV (KMG-IV): sequencing the most valuable type-strain genomes for metagenomic binning, comparative biology and taxonomic classification.</title>
        <authorList>
            <person name="Goeker M."/>
        </authorList>
    </citation>
    <scope>NUCLEOTIDE SEQUENCE [LARGE SCALE GENOMIC DNA]</scope>
    <source>
        <strain evidence="8 9">DSM 101727</strain>
    </source>
</reference>
<dbReference type="PANTHER" id="PTHR31566">
    <property type="entry name" value="CYTOCHROME C BIOGENESIS PROTEIN CCS1, CHLOROPLASTIC"/>
    <property type="match status" value="1"/>
</dbReference>
<keyword evidence="5 6" id="KW-0472">Membrane</keyword>
<dbReference type="EMBL" id="SGWQ01000001">
    <property type="protein sequence ID" value="RZS44543.1"/>
    <property type="molecule type" value="Genomic_DNA"/>
</dbReference>
<dbReference type="AlphaFoldDB" id="A0A4V2EUH0"/>
<evidence type="ECO:0000313" key="8">
    <source>
        <dbReference type="EMBL" id="RZS44543.1"/>
    </source>
</evidence>
<evidence type="ECO:0000256" key="2">
    <source>
        <dbReference type="ARBA" id="ARBA00022692"/>
    </source>
</evidence>
<evidence type="ECO:0000313" key="9">
    <source>
        <dbReference type="Proteomes" id="UP000294257"/>
    </source>
</evidence>
<evidence type="ECO:0000256" key="4">
    <source>
        <dbReference type="ARBA" id="ARBA00022989"/>
    </source>
</evidence>
<dbReference type="InterPro" id="IPR007816">
    <property type="entry name" value="ResB-like_domain"/>
</dbReference>
<evidence type="ECO:0000256" key="5">
    <source>
        <dbReference type="ARBA" id="ARBA00023136"/>
    </source>
</evidence>